<name>A0A084IRA9_SALHC</name>
<evidence type="ECO:0000313" key="7">
    <source>
        <dbReference type="EMBL" id="KEZ79243.1"/>
    </source>
</evidence>
<dbReference type="PATRIC" id="fig|1304275.5.peg.159"/>
<dbReference type="PANTHER" id="PTHR10209">
    <property type="entry name" value="OXIDOREDUCTASE, 2OG-FE II OXYGENASE FAMILY PROTEIN"/>
    <property type="match status" value="1"/>
</dbReference>
<comment type="caution">
    <text evidence="7">The sequence shown here is derived from an EMBL/GenBank/DDBJ whole genome shotgun (WGS) entry which is preliminary data.</text>
</comment>
<protein>
    <submittedName>
        <fullName evidence="7">2OG-Fe(II) oxygenase</fullName>
    </submittedName>
</protein>
<evidence type="ECO:0000256" key="1">
    <source>
        <dbReference type="ARBA" id="ARBA00008056"/>
    </source>
</evidence>
<dbReference type="RefSeq" id="WP_037332803.1">
    <property type="nucleotide sequence ID" value="NZ_APNK01000001.1"/>
</dbReference>
<dbReference type="GO" id="GO:0016491">
    <property type="term" value="F:oxidoreductase activity"/>
    <property type="evidence" value="ECO:0007669"/>
    <property type="project" value="UniProtKB-KW"/>
</dbReference>
<sequence length="346" mass="37955">MNPGQPADFASVPTIDMAGLFSGDPAARAEVADALARAAREVGFFQIVGHGIGEARRAALLSQAQRFFALDHDRKMDYYIGRSTHHRGYVPPGEESPDPNKPDRKEAFDLAFEMSWAEAAGTPMLGPNVWPDLEGFREAVYGYYEDAFAVGRALMEAFAVALDLPADQFSRHVTQPPSQLRLIHYPYDAEAEDAQGIGAHTDYECFTLLLPTAAGLEVMNGAGEWISVPYREGALVVNIGDMLQIWTNGEFVATSHRVRKVPEERYSFPLFFACDYHTEVAPLPHLVARDGAANYEPLQAGEHLYAQTIQTFNYLQARLARGEIALPAGARGTATFGQHARHGDAS</sequence>
<organism evidence="7 8">
    <name type="scientific">Salinisphaera hydrothermalis (strain C41B8)</name>
    <dbReference type="NCBI Taxonomy" id="1304275"/>
    <lineage>
        <taxon>Bacteria</taxon>
        <taxon>Pseudomonadati</taxon>
        <taxon>Pseudomonadota</taxon>
        <taxon>Gammaproteobacteria</taxon>
        <taxon>Salinisphaerales</taxon>
        <taxon>Salinisphaeraceae</taxon>
        <taxon>Salinisphaera</taxon>
    </lineage>
</organism>
<keyword evidence="3 5" id="KW-0560">Oxidoreductase</keyword>
<evidence type="ECO:0000256" key="5">
    <source>
        <dbReference type="RuleBase" id="RU003682"/>
    </source>
</evidence>
<dbReference type="AlphaFoldDB" id="A0A084IRA9"/>
<evidence type="ECO:0000256" key="2">
    <source>
        <dbReference type="ARBA" id="ARBA00022723"/>
    </source>
</evidence>
<dbReference type="SUPFAM" id="SSF51197">
    <property type="entry name" value="Clavaminate synthase-like"/>
    <property type="match status" value="1"/>
</dbReference>
<comment type="similarity">
    <text evidence="1 5">Belongs to the iron/ascorbate-dependent oxidoreductase family.</text>
</comment>
<evidence type="ECO:0000259" key="6">
    <source>
        <dbReference type="PROSITE" id="PS51471"/>
    </source>
</evidence>
<evidence type="ECO:0000313" key="8">
    <source>
        <dbReference type="Proteomes" id="UP000028302"/>
    </source>
</evidence>
<keyword evidence="2 5" id="KW-0479">Metal-binding</keyword>
<accession>A0A084IRA9</accession>
<dbReference type="Gene3D" id="2.60.120.330">
    <property type="entry name" value="B-lactam Antibiotic, Isopenicillin N Synthase, Chain"/>
    <property type="match status" value="1"/>
</dbReference>
<dbReference type="OrthoDB" id="21825at2"/>
<dbReference type="InterPro" id="IPR005123">
    <property type="entry name" value="Oxoglu/Fe-dep_dioxygenase_dom"/>
</dbReference>
<dbReference type="Proteomes" id="UP000028302">
    <property type="component" value="Unassembled WGS sequence"/>
</dbReference>
<reference evidence="7 8" key="1">
    <citation type="submission" date="2013-03" db="EMBL/GenBank/DDBJ databases">
        <title>Salinisphaera hydrothermalis C41B8 Genome Sequencing.</title>
        <authorList>
            <person name="Li C."/>
            <person name="Lai Q."/>
            <person name="Shao Z."/>
        </authorList>
    </citation>
    <scope>NUCLEOTIDE SEQUENCE [LARGE SCALE GENOMIC DNA]</scope>
    <source>
        <strain evidence="7 8">C41B8</strain>
    </source>
</reference>
<dbReference type="GO" id="GO:0046872">
    <property type="term" value="F:metal ion binding"/>
    <property type="evidence" value="ECO:0007669"/>
    <property type="project" value="UniProtKB-KW"/>
</dbReference>
<dbReference type="PRINTS" id="PR00682">
    <property type="entry name" value="IPNSYNTHASE"/>
</dbReference>
<dbReference type="PANTHER" id="PTHR10209:SF881">
    <property type="entry name" value="FI07970P-RELATED"/>
    <property type="match status" value="1"/>
</dbReference>
<dbReference type="InterPro" id="IPR026992">
    <property type="entry name" value="DIOX_N"/>
</dbReference>
<dbReference type="Pfam" id="PF03171">
    <property type="entry name" value="2OG-FeII_Oxy"/>
    <property type="match status" value="1"/>
</dbReference>
<dbReference type="Pfam" id="PF14226">
    <property type="entry name" value="DIOX_N"/>
    <property type="match status" value="1"/>
</dbReference>
<keyword evidence="8" id="KW-1185">Reference proteome</keyword>
<dbReference type="InterPro" id="IPR044861">
    <property type="entry name" value="IPNS-like_FE2OG_OXY"/>
</dbReference>
<dbReference type="EMBL" id="APNK01000001">
    <property type="protein sequence ID" value="KEZ79243.1"/>
    <property type="molecule type" value="Genomic_DNA"/>
</dbReference>
<dbReference type="eggNOG" id="COG3491">
    <property type="taxonomic scope" value="Bacteria"/>
</dbReference>
<keyword evidence="4 5" id="KW-0408">Iron</keyword>
<evidence type="ECO:0000256" key="4">
    <source>
        <dbReference type="ARBA" id="ARBA00023004"/>
    </source>
</evidence>
<dbReference type="STRING" id="1304275.C41B8_00800"/>
<evidence type="ECO:0000256" key="3">
    <source>
        <dbReference type="ARBA" id="ARBA00023002"/>
    </source>
</evidence>
<gene>
    <name evidence="7" type="ORF">C41B8_00800</name>
</gene>
<feature type="domain" description="Fe2OG dioxygenase" evidence="6">
    <location>
        <begin position="176"/>
        <end position="274"/>
    </location>
</feature>
<dbReference type="PROSITE" id="PS51471">
    <property type="entry name" value="FE2OG_OXY"/>
    <property type="match status" value="1"/>
</dbReference>
<proteinExistence type="inferred from homology"/>
<dbReference type="InterPro" id="IPR027443">
    <property type="entry name" value="IPNS-like_sf"/>
</dbReference>